<dbReference type="Pfam" id="PF07715">
    <property type="entry name" value="Plug"/>
    <property type="match status" value="1"/>
</dbReference>
<comment type="subcellular location">
    <subcellularLocation>
        <location evidence="1 9">Cell outer membrane</location>
        <topology evidence="1 9">Multi-pass membrane protein</topology>
    </subcellularLocation>
</comment>
<organism evidence="15 16">
    <name type="scientific">Paraferrimonas haliotis</name>
    <dbReference type="NCBI Taxonomy" id="2013866"/>
    <lineage>
        <taxon>Bacteria</taxon>
        <taxon>Pseudomonadati</taxon>
        <taxon>Pseudomonadota</taxon>
        <taxon>Gammaproteobacteria</taxon>
        <taxon>Alteromonadales</taxon>
        <taxon>Ferrimonadaceae</taxon>
        <taxon>Paraferrimonas</taxon>
    </lineage>
</organism>
<evidence type="ECO:0000256" key="11">
    <source>
        <dbReference type="RuleBase" id="RU003357"/>
    </source>
</evidence>
<sequence>MKSRQFPLALCTLAVSGALSMTALADDQKSVMETISIVGSKTPVNEIPGSVNVITQQDLEAFDYSDVMRVLQQVPGVYVMEEDGYGLRPNIGMRGTGSSRSEKITVLEDGVLVAPAPLAAPAAYYFPTMGRMTGLEVLKGSSAVRHGPRTTGGVINMISRQVPTNGTEGFADLALGEDGYGKLHAAAGTSGEQFGGLLEVYRYQADGFKELPVNQDTGFVKNDVMLKLKAMSQDSASFYQEAEFKYKYSDEVSDETYMGLTDDDFANNPFYRYSASQEDEMKTDHHNAQINHYIDFKNGFDLSSQVYFNKFHRNWYKAYRVGGDSLGSGGIDKASAFDKNPTAAGLEVGVKANNRDYQSYGIQTEGSMMLGEHTLIVGGRYHEDEMDRFQWVDTYQLNQDLSMTLTNAGIPGTDSNRIDSGTSAAGYALVELNWGSLHVNTGARYQWVEVRRKDWGKTDPGRENEPDKNVSNTVSAVLPALGATYNLTENWVVLAGVQKGFAPPAPGNDSAEAEESYNYEAGVRYSRNDVGMEAIAFLSDYSNMHGNCTAAQGCDEDKIDNQYNAGEVKINGLELSGSYEPAVGELTLPMRVAYTYTNSEFQNDFESDLDTWGSVKKGDAMPYLAEHQFYLKAGVAGDNWAFNVNGRYISDMRTRAGQGTIAADELIASHWVMDLGAYYEFDKHQKVYLNVDNVLDKTYAATRVHGSIQPGKPRTAMLGYRYQF</sequence>
<feature type="domain" description="TonB-dependent receptor-like beta-barrel" evidence="13">
    <location>
        <begin position="246"/>
        <end position="694"/>
    </location>
</feature>
<evidence type="ECO:0000256" key="6">
    <source>
        <dbReference type="ARBA" id="ARBA00023077"/>
    </source>
</evidence>
<evidence type="ECO:0000256" key="5">
    <source>
        <dbReference type="ARBA" id="ARBA00022729"/>
    </source>
</evidence>
<feature type="short sequence motif" description="TonB C-terminal box" evidence="10">
    <location>
        <begin position="707"/>
        <end position="724"/>
    </location>
</feature>
<dbReference type="Pfam" id="PF00593">
    <property type="entry name" value="TonB_dep_Rec_b-barrel"/>
    <property type="match status" value="1"/>
</dbReference>
<evidence type="ECO:0000313" key="16">
    <source>
        <dbReference type="Proteomes" id="UP001157439"/>
    </source>
</evidence>
<proteinExistence type="inferred from homology"/>
<dbReference type="Gene3D" id="2.40.170.20">
    <property type="entry name" value="TonB-dependent receptor, beta-barrel domain"/>
    <property type="match status" value="1"/>
</dbReference>
<dbReference type="PROSITE" id="PS01156">
    <property type="entry name" value="TONB_DEPENDENT_REC_2"/>
    <property type="match status" value="1"/>
</dbReference>
<keyword evidence="3 9" id="KW-1134">Transmembrane beta strand</keyword>
<keyword evidence="4 9" id="KW-0812">Transmembrane</keyword>
<dbReference type="CDD" id="cd01347">
    <property type="entry name" value="ligand_gated_channel"/>
    <property type="match status" value="1"/>
</dbReference>
<keyword evidence="8 9" id="KW-0998">Cell outer membrane</keyword>
<dbReference type="Proteomes" id="UP001157439">
    <property type="component" value="Unassembled WGS sequence"/>
</dbReference>
<evidence type="ECO:0000259" key="14">
    <source>
        <dbReference type="Pfam" id="PF07715"/>
    </source>
</evidence>
<evidence type="ECO:0000256" key="9">
    <source>
        <dbReference type="PROSITE-ProRule" id="PRU01360"/>
    </source>
</evidence>
<accession>A0AA37TTN5</accession>
<dbReference type="InterPro" id="IPR037066">
    <property type="entry name" value="Plug_dom_sf"/>
</dbReference>
<keyword evidence="7 9" id="KW-0472">Membrane</keyword>
<protein>
    <submittedName>
        <fullName evidence="15">TonB-dependent receptor</fullName>
    </submittedName>
</protein>
<dbReference type="Gene3D" id="2.170.130.10">
    <property type="entry name" value="TonB-dependent receptor, plug domain"/>
    <property type="match status" value="1"/>
</dbReference>
<keyword evidence="15" id="KW-0675">Receptor</keyword>
<feature type="signal peptide" evidence="12">
    <location>
        <begin position="1"/>
        <end position="25"/>
    </location>
</feature>
<feature type="domain" description="TonB-dependent receptor plug" evidence="14">
    <location>
        <begin position="44"/>
        <end position="154"/>
    </location>
</feature>
<reference evidence="15 16" key="1">
    <citation type="journal article" date="2014" name="Int. J. Syst. Evol. Microbiol.">
        <title>Complete genome sequence of Corynebacterium casei LMG S-19264T (=DSM 44701T), isolated from a smear-ripened cheese.</title>
        <authorList>
            <consortium name="US DOE Joint Genome Institute (JGI-PGF)"/>
            <person name="Walter F."/>
            <person name="Albersmeier A."/>
            <person name="Kalinowski J."/>
            <person name="Ruckert C."/>
        </authorList>
    </citation>
    <scope>NUCLEOTIDE SEQUENCE [LARGE SCALE GENOMIC DNA]</scope>
    <source>
        <strain evidence="15 16">NBRC 112785</strain>
    </source>
</reference>
<dbReference type="RefSeq" id="WP_095498821.1">
    <property type="nucleotide sequence ID" value="NZ_BSPO01000002.1"/>
</dbReference>
<keyword evidence="5 12" id="KW-0732">Signal</keyword>
<dbReference type="EMBL" id="BSPO01000002">
    <property type="protein sequence ID" value="GLS82764.1"/>
    <property type="molecule type" value="Genomic_DNA"/>
</dbReference>
<dbReference type="InterPro" id="IPR010917">
    <property type="entry name" value="TonB_rcpt_CS"/>
</dbReference>
<dbReference type="AlphaFoldDB" id="A0AA37TTN5"/>
<evidence type="ECO:0000256" key="8">
    <source>
        <dbReference type="ARBA" id="ARBA00023237"/>
    </source>
</evidence>
<evidence type="ECO:0000256" key="7">
    <source>
        <dbReference type="ARBA" id="ARBA00023136"/>
    </source>
</evidence>
<name>A0AA37TTN5_9GAMM</name>
<keyword evidence="16" id="KW-1185">Reference proteome</keyword>
<gene>
    <name evidence="15" type="ORF">GCM10007894_07410</name>
</gene>
<evidence type="ECO:0000256" key="4">
    <source>
        <dbReference type="ARBA" id="ARBA00022692"/>
    </source>
</evidence>
<evidence type="ECO:0000256" key="1">
    <source>
        <dbReference type="ARBA" id="ARBA00004571"/>
    </source>
</evidence>
<feature type="chain" id="PRO_5041314193" evidence="12">
    <location>
        <begin position="26"/>
        <end position="724"/>
    </location>
</feature>
<evidence type="ECO:0000259" key="13">
    <source>
        <dbReference type="Pfam" id="PF00593"/>
    </source>
</evidence>
<comment type="caution">
    <text evidence="15">The sequence shown here is derived from an EMBL/GenBank/DDBJ whole genome shotgun (WGS) entry which is preliminary data.</text>
</comment>
<evidence type="ECO:0000256" key="2">
    <source>
        <dbReference type="ARBA" id="ARBA00022448"/>
    </source>
</evidence>
<dbReference type="PANTHER" id="PTHR30442:SF0">
    <property type="entry name" value="FE(3+) DICITRATE TRANSPORT PROTEIN FECA"/>
    <property type="match status" value="1"/>
</dbReference>
<evidence type="ECO:0000256" key="3">
    <source>
        <dbReference type="ARBA" id="ARBA00022452"/>
    </source>
</evidence>
<dbReference type="SUPFAM" id="SSF56935">
    <property type="entry name" value="Porins"/>
    <property type="match status" value="1"/>
</dbReference>
<evidence type="ECO:0000256" key="10">
    <source>
        <dbReference type="PROSITE-ProRule" id="PRU10144"/>
    </source>
</evidence>
<evidence type="ECO:0000313" key="15">
    <source>
        <dbReference type="EMBL" id="GLS82764.1"/>
    </source>
</evidence>
<keyword evidence="2 9" id="KW-0813">Transport</keyword>
<evidence type="ECO:0000256" key="12">
    <source>
        <dbReference type="SAM" id="SignalP"/>
    </source>
</evidence>
<dbReference type="GO" id="GO:0033214">
    <property type="term" value="P:siderophore-iron import into cell"/>
    <property type="evidence" value="ECO:0007669"/>
    <property type="project" value="TreeGrafter"/>
</dbReference>
<dbReference type="InterPro" id="IPR000531">
    <property type="entry name" value="Beta-barrel_TonB"/>
</dbReference>
<dbReference type="InterPro" id="IPR012910">
    <property type="entry name" value="Plug_dom"/>
</dbReference>
<dbReference type="PROSITE" id="PS52016">
    <property type="entry name" value="TONB_DEPENDENT_REC_3"/>
    <property type="match status" value="1"/>
</dbReference>
<keyword evidence="6 11" id="KW-0798">TonB box</keyword>
<dbReference type="InterPro" id="IPR039426">
    <property type="entry name" value="TonB-dep_rcpt-like"/>
</dbReference>
<dbReference type="GO" id="GO:0009279">
    <property type="term" value="C:cell outer membrane"/>
    <property type="evidence" value="ECO:0007669"/>
    <property type="project" value="UniProtKB-SubCell"/>
</dbReference>
<dbReference type="InterPro" id="IPR036942">
    <property type="entry name" value="Beta-barrel_TonB_sf"/>
</dbReference>
<dbReference type="PANTHER" id="PTHR30442">
    <property type="entry name" value="IRON III DICITRATE TRANSPORT PROTEIN FECA"/>
    <property type="match status" value="1"/>
</dbReference>
<comment type="similarity">
    <text evidence="9 11">Belongs to the TonB-dependent receptor family.</text>
</comment>